<comment type="catalytic activity">
    <reaction evidence="9">
        <text>ATP + H2O = ADP + phosphate + H(+)</text>
        <dbReference type="Rhea" id="RHEA:13065"/>
        <dbReference type="ChEBI" id="CHEBI:15377"/>
        <dbReference type="ChEBI" id="CHEBI:15378"/>
        <dbReference type="ChEBI" id="CHEBI:30616"/>
        <dbReference type="ChEBI" id="CHEBI:43474"/>
        <dbReference type="ChEBI" id="CHEBI:456216"/>
        <dbReference type="EC" id="3.6.4.13"/>
    </reaction>
</comment>
<dbReference type="SUPFAM" id="SSF52540">
    <property type="entry name" value="P-loop containing nucleoside triphosphate hydrolases"/>
    <property type="match status" value="2"/>
</dbReference>
<feature type="domain" description="Helicase ATP-binding" evidence="11">
    <location>
        <begin position="241"/>
        <end position="463"/>
    </location>
</feature>
<keyword evidence="5 9" id="KW-0347">Helicase</keyword>
<feature type="region of interest" description="Disordered" evidence="10">
    <location>
        <begin position="391"/>
        <end position="435"/>
    </location>
</feature>
<feature type="compositionally biased region" description="Acidic residues" evidence="10">
    <location>
        <begin position="86"/>
        <end position="100"/>
    </location>
</feature>
<proteinExistence type="inferred from homology"/>
<comment type="domain">
    <text evidence="9">The Q motif is unique to and characteristic of the DEAD box family of RNA helicases and controls ATP binding and hydrolysis.</text>
</comment>
<dbReference type="GO" id="GO:0016787">
    <property type="term" value="F:hydrolase activity"/>
    <property type="evidence" value="ECO:0007669"/>
    <property type="project" value="UniProtKB-KW"/>
</dbReference>
<dbReference type="Gene3D" id="3.40.50.300">
    <property type="entry name" value="P-loop containing nucleotide triphosphate hydrolases"/>
    <property type="match status" value="2"/>
</dbReference>
<evidence type="ECO:0000256" key="7">
    <source>
        <dbReference type="ARBA" id="ARBA00022884"/>
    </source>
</evidence>
<comment type="caution">
    <text evidence="14">The sequence shown here is derived from an EMBL/GenBank/DDBJ whole genome shotgun (WGS) entry which is preliminary data.</text>
</comment>
<dbReference type="GO" id="GO:0005730">
    <property type="term" value="C:nucleolus"/>
    <property type="evidence" value="ECO:0007669"/>
    <property type="project" value="UniProtKB-SubCell"/>
</dbReference>
<evidence type="ECO:0000313" key="14">
    <source>
        <dbReference type="EMBL" id="KAK3342820.1"/>
    </source>
</evidence>
<dbReference type="Pfam" id="PF00271">
    <property type="entry name" value="Helicase_C"/>
    <property type="match status" value="1"/>
</dbReference>
<evidence type="ECO:0000256" key="6">
    <source>
        <dbReference type="ARBA" id="ARBA00022840"/>
    </source>
</evidence>
<reference evidence="14" key="2">
    <citation type="submission" date="2023-06" db="EMBL/GenBank/DDBJ databases">
        <authorList>
            <consortium name="Lawrence Berkeley National Laboratory"/>
            <person name="Haridas S."/>
            <person name="Hensen N."/>
            <person name="Bonometti L."/>
            <person name="Westerberg I."/>
            <person name="Brannstrom I.O."/>
            <person name="Guillou S."/>
            <person name="Cros-Aarteil S."/>
            <person name="Calhoun S."/>
            <person name="Kuo A."/>
            <person name="Mondo S."/>
            <person name="Pangilinan J."/>
            <person name="Riley R."/>
            <person name="Labutti K."/>
            <person name="Andreopoulos B."/>
            <person name="Lipzen A."/>
            <person name="Chen C."/>
            <person name="Yanf M."/>
            <person name="Daum C."/>
            <person name="Ng V."/>
            <person name="Clum A."/>
            <person name="Steindorff A."/>
            <person name="Ohm R."/>
            <person name="Martin F."/>
            <person name="Silar P."/>
            <person name="Natvig D."/>
            <person name="Lalanne C."/>
            <person name="Gautier V."/>
            <person name="Ament-Velasquez S.L."/>
            <person name="Kruys A."/>
            <person name="Hutchinson M.I."/>
            <person name="Powell A.J."/>
            <person name="Barry K."/>
            <person name="Miller A.N."/>
            <person name="Grigoriev I.V."/>
            <person name="Debuchy R."/>
            <person name="Gladieux P."/>
            <person name="Thoren M.H."/>
            <person name="Johannesson H."/>
        </authorList>
    </citation>
    <scope>NUCLEOTIDE SEQUENCE</scope>
    <source>
        <strain evidence="14">CBS 560.94</strain>
    </source>
</reference>
<dbReference type="InterPro" id="IPR027417">
    <property type="entry name" value="P-loop_NTPase"/>
</dbReference>
<dbReference type="EMBL" id="JAUEPP010000005">
    <property type="protein sequence ID" value="KAK3342820.1"/>
    <property type="molecule type" value="Genomic_DNA"/>
</dbReference>
<gene>
    <name evidence="14" type="ORF">B0H65DRAFT_496161</name>
</gene>
<feature type="domain" description="Helicase C-terminal" evidence="12">
    <location>
        <begin position="510"/>
        <end position="666"/>
    </location>
</feature>
<dbReference type="GO" id="GO:0003724">
    <property type="term" value="F:RNA helicase activity"/>
    <property type="evidence" value="ECO:0007669"/>
    <property type="project" value="UniProtKB-EC"/>
</dbReference>
<feature type="compositionally biased region" description="Basic and acidic residues" evidence="10">
    <location>
        <begin position="391"/>
        <end position="407"/>
    </location>
</feature>
<dbReference type="InterPro" id="IPR001650">
    <property type="entry name" value="Helicase_C-like"/>
</dbReference>
<dbReference type="RefSeq" id="XP_062680613.1">
    <property type="nucleotide sequence ID" value="XM_062827794.1"/>
</dbReference>
<feature type="short sequence motif" description="Q motif" evidence="8">
    <location>
        <begin position="210"/>
        <end position="238"/>
    </location>
</feature>
<evidence type="ECO:0000256" key="8">
    <source>
        <dbReference type="PROSITE-ProRule" id="PRU00552"/>
    </source>
</evidence>
<dbReference type="InterPro" id="IPR011545">
    <property type="entry name" value="DEAD/DEAH_box_helicase_dom"/>
</dbReference>
<dbReference type="SMART" id="SM00490">
    <property type="entry name" value="HELICc"/>
    <property type="match status" value="1"/>
</dbReference>
<evidence type="ECO:0000256" key="4">
    <source>
        <dbReference type="ARBA" id="ARBA00022801"/>
    </source>
</evidence>
<dbReference type="Proteomes" id="UP001278500">
    <property type="component" value="Unassembled WGS sequence"/>
</dbReference>
<keyword evidence="7 9" id="KW-0694">RNA-binding</keyword>
<feature type="compositionally biased region" description="Basic and acidic residues" evidence="10">
    <location>
        <begin position="117"/>
        <end position="158"/>
    </location>
</feature>
<accession>A0AAE0MQI8</accession>
<sequence length="805" mass="89467">MTVDKKRKNTKAHASGPKRRKTQQQSKQTKRPVSVDALAWKTVDIPEMFDDAEGFFGLEEITGVDVVKEGDVVKFMAAVPKSKAEVEDDGEEFGGFDDEETPKPAENADQEVSTSDSKVEAVKTPAKDKKAPKDQKKPKEQQKEQQKQQKQQPKKEQPNKAANKKNAEDKKKARKNEKTTVEPKDPELETDLFTKLEELPEPEEEEVDMSEWVPLDLSPRMISSIAKLKFTKPTVIQSKAIPEIMAGHDVIGKASTGSGKTLAFGIPVVESWLSAAETRKQNKEEKKGATALILSPTRELAQQIRDHLQALCKGLPMAPYICSVLGGMAVQKQKRQLQVADIVIATPGRMWEVMSSDNSVLASLRNISFLVLDEADRLLKDGSFKEAEEIFKALDRPPVEENNEDQKMGNTDEEGQEEEEEESEEEEEEEEPVNKRQTLIFSATFNKNLQQKLAGKSKFKATSTQDMEYLLQKLNFRETPKFVDANPVHQMAENLKEGLIMCGDMEKDLYLYATLMLQPTRRALVFTNSVNSVRRLTPLLENLNLPAFPLHSGMIQQARLRSIDRFKANEGAKKKNGSAAILVATDVAARGLDIPEVDLVIHYHVPRAAEDYVHRSGRTARASNSGTSILLCGPKEAVPTQRLVAKVHAQAEVKAGNSGNNTKKLVSSGLRTIDIDRRVVAKLRERVDLAKKIADAVQAKTMGGKEDDWMKKAAEDLGVEYDSEELEKAGKWGGKGSFKKQKQKEAQQMSKGELASLRAALRDLLSKRINTGVSERYLTGLDVSELLKGEQGLFLGQVDGLGLDD</sequence>
<evidence type="ECO:0000259" key="12">
    <source>
        <dbReference type="PROSITE" id="PS51194"/>
    </source>
</evidence>
<evidence type="ECO:0000256" key="1">
    <source>
        <dbReference type="ARBA" id="ARBA00004604"/>
    </source>
</evidence>
<dbReference type="GeneID" id="87864948"/>
<comment type="function">
    <text evidence="9">RNA helicase.</text>
</comment>
<dbReference type="InterPro" id="IPR014014">
    <property type="entry name" value="RNA_helicase_DEAD_Q_motif"/>
</dbReference>
<dbReference type="PROSITE" id="PS00039">
    <property type="entry name" value="DEAD_ATP_HELICASE"/>
    <property type="match status" value="1"/>
</dbReference>
<evidence type="ECO:0000259" key="13">
    <source>
        <dbReference type="PROSITE" id="PS51195"/>
    </source>
</evidence>
<dbReference type="PROSITE" id="PS51192">
    <property type="entry name" value="HELICASE_ATP_BIND_1"/>
    <property type="match status" value="1"/>
</dbReference>
<dbReference type="AlphaFoldDB" id="A0AAE0MQI8"/>
<evidence type="ECO:0000313" key="15">
    <source>
        <dbReference type="Proteomes" id="UP001278500"/>
    </source>
</evidence>
<reference evidence="14" key="1">
    <citation type="journal article" date="2023" name="Mol. Phylogenet. Evol.">
        <title>Genome-scale phylogeny and comparative genomics of the fungal order Sordariales.</title>
        <authorList>
            <person name="Hensen N."/>
            <person name="Bonometti L."/>
            <person name="Westerberg I."/>
            <person name="Brannstrom I.O."/>
            <person name="Guillou S."/>
            <person name="Cros-Aarteil S."/>
            <person name="Calhoun S."/>
            <person name="Haridas S."/>
            <person name="Kuo A."/>
            <person name="Mondo S."/>
            <person name="Pangilinan J."/>
            <person name="Riley R."/>
            <person name="LaButti K."/>
            <person name="Andreopoulos B."/>
            <person name="Lipzen A."/>
            <person name="Chen C."/>
            <person name="Yan M."/>
            <person name="Daum C."/>
            <person name="Ng V."/>
            <person name="Clum A."/>
            <person name="Steindorff A."/>
            <person name="Ohm R.A."/>
            <person name="Martin F."/>
            <person name="Silar P."/>
            <person name="Natvig D.O."/>
            <person name="Lalanne C."/>
            <person name="Gautier V."/>
            <person name="Ament-Velasquez S.L."/>
            <person name="Kruys A."/>
            <person name="Hutchinson M.I."/>
            <person name="Powell A.J."/>
            <person name="Barry K."/>
            <person name="Miller A.N."/>
            <person name="Grigoriev I.V."/>
            <person name="Debuchy R."/>
            <person name="Gladieux P."/>
            <person name="Hiltunen Thoren M."/>
            <person name="Johannesson H."/>
        </authorList>
    </citation>
    <scope>NUCLEOTIDE SEQUENCE</scope>
    <source>
        <strain evidence="14">CBS 560.94</strain>
    </source>
</reference>
<dbReference type="PROSITE" id="PS51194">
    <property type="entry name" value="HELICASE_CTER"/>
    <property type="match status" value="1"/>
</dbReference>
<dbReference type="PANTHER" id="PTHR24031">
    <property type="entry name" value="RNA HELICASE"/>
    <property type="match status" value="1"/>
</dbReference>
<comment type="subcellular location">
    <subcellularLocation>
        <location evidence="1">Nucleus</location>
        <location evidence="1">Nucleolus</location>
    </subcellularLocation>
</comment>
<feature type="compositionally biased region" description="Acidic residues" evidence="10">
    <location>
        <begin position="411"/>
        <end position="431"/>
    </location>
</feature>
<feature type="compositionally biased region" description="Basic residues" evidence="10">
    <location>
        <begin position="1"/>
        <end position="22"/>
    </location>
</feature>
<keyword evidence="6 9" id="KW-0067">ATP-binding</keyword>
<dbReference type="GO" id="GO:0005524">
    <property type="term" value="F:ATP binding"/>
    <property type="evidence" value="ECO:0007669"/>
    <property type="project" value="UniProtKB-UniRule"/>
</dbReference>
<dbReference type="CDD" id="cd17946">
    <property type="entry name" value="DEADc_DDX24"/>
    <property type="match status" value="1"/>
</dbReference>
<evidence type="ECO:0000259" key="11">
    <source>
        <dbReference type="PROSITE" id="PS51192"/>
    </source>
</evidence>
<organism evidence="14 15">
    <name type="scientific">Neurospora tetraspora</name>
    <dbReference type="NCBI Taxonomy" id="94610"/>
    <lineage>
        <taxon>Eukaryota</taxon>
        <taxon>Fungi</taxon>
        <taxon>Dikarya</taxon>
        <taxon>Ascomycota</taxon>
        <taxon>Pezizomycotina</taxon>
        <taxon>Sordariomycetes</taxon>
        <taxon>Sordariomycetidae</taxon>
        <taxon>Sordariales</taxon>
        <taxon>Sordariaceae</taxon>
        <taxon>Neurospora</taxon>
    </lineage>
</organism>
<evidence type="ECO:0000256" key="9">
    <source>
        <dbReference type="RuleBase" id="RU365068"/>
    </source>
</evidence>
<evidence type="ECO:0000256" key="10">
    <source>
        <dbReference type="SAM" id="MobiDB-lite"/>
    </source>
</evidence>
<dbReference type="CDD" id="cd18787">
    <property type="entry name" value="SF2_C_DEAD"/>
    <property type="match status" value="1"/>
</dbReference>
<keyword evidence="15" id="KW-1185">Reference proteome</keyword>
<keyword evidence="4 9" id="KW-0378">Hydrolase</keyword>
<feature type="compositionally biased region" description="Basic and acidic residues" evidence="10">
    <location>
        <begin position="165"/>
        <end position="192"/>
    </location>
</feature>
<dbReference type="GO" id="GO:0003723">
    <property type="term" value="F:RNA binding"/>
    <property type="evidence" value="ECO:0007669"/>
    <property type="project" value="UniProtKB-UniRule"/>
</dbReference>
<comment type="similarity">
    <text evidence="9">Belongs to the DEAD box helicase family.</text>
</comment>
<protein>
    <recommendedName>
        <fullName evidence="9">ATP-dependent RNA helicase</fullName>
        <ecNumber evidence="9">3.6.4.13</ecNumber>
    </recommendedName>
</protein>
<evidence type="ECO:0000256" key="2">
    <source>
        <dbReference type="ARBA" id="ARBA00022552"/>
    </source>
</evidence>
<dbReference type="EC" id="3.6.4.13" evidence="9"/>
<dbReference type="GO" id="GO:0006364">
    <property type="term" value="P:rRNA processing"/>
    <property type="evidence" value="ECO:0007669"/>
    <property type="project" value="UniProtKB-KW"/>
</dbReference>
<dbReference type="InterPro" id="IPR014001">
    <property type="entry name" value="Helicase_ATP-bd"/>
</dbReference>
<feature type="domain" description="DEAD-box RNA helicase Q" evidence="13">
    <location>
        <begin position="210"/>
        <end position="238"/>
    </location>
</feature>
<feature type="region of interest" description="Disordered" evidence="10">
    <location>
        <begin position="77"/>
        <end position="192"/>
    </location>
</feature>
<dbReference type="InterPro" id="IPR000629">
    <property type="entry name" value="RNA-helicase_DEAD-box_CS"/>
</dbReference>
<dbReference type="PROSITE" id="PS51195">
    <property type="entry name" value="Q_MOTIF"/>
    <property type="match status" value="1"/>
</dbReference>
<dbReference type="SMART" id="SM00487">
    <property type="entry name" value="DEXDc"/>
    <property type="match status" value="1"/>
</dbReference>
<evidence type="ECO:0000256" key="3">
    <source>
        <dbReference type="ARBA" id="ARBA00022741"/>
    </source>
</evidence>
<keyword evidence="2" id="KW-0698">rRNA processing</keyword>
<evidence type="ECO:0000256" key="5">
    <source>
        <dbReference type="ARBA" id="ARBA00022806"/>
    </source>
</evidence>
<feature type="region of interest" description="Disordered" evidence="10">
    <location>
        <begin position="1"/>
        <end position="35"/>
    </location>
</feature>
<keyword evidence="3 9" id="KW-0547">Nucleotide-binding</keyword>
<name>A0AAE0MQI8_9PEZI</name>
<dbReference type="Pfam" id="PF00270">
    <property type="entry name" value="DEAD"/>
    <property type="match status" value="1"/>
</dbReference>